<dbReference type="Proteomes" id="UP000094065">
    <property type="component" value="Unassembled WGS sequence"/>
</dbReference>
<accession>A0A1E3HUU1</accession>
<name>A0A1E3HUU1_9TREE</name>
<dbReference type="GeneID" id="30154584"/>
<dbReference type="RefSeq" id="XP_018994108.1">
    <property type="nucleotide sequence ID" value="XM_019137082.1"/>
</dbReference>
<organism evidence="1 2">
    <name type="scientific">Cryptococcus amylolentus CBS 6039</name>
    <dbReference type="NCBI Taxonomy" id="1295533"/>
    <lineage>
        <taxon>Eukaryota</taxon>
        <taxon>Fungi</taxon>
        <taxon>Dikarya</taxon>
        <taxon>Basidiomycota</taxon>
        <taxon>Agaricomycotina</taxon>
        <taxon>Tremellomycetes</taxon>
        <taxon>Tremellales</taxon>
        <taxon>Cryptococcaceae</taxon>
        <taxon>Cryptococcus</taxon>
    </lineage>
</organism>
<comment type="caution">
    <text evidence="1">The sequence shown here is derived from an EMBL/GenBank/DDBJ whole genome shotgun (WGS) entry which is preliminary data.</text>
</comment>
<reference evidence="1 2" key="1">
    <citation type="submission" date="2016-06" db="EMBL/GenBank/DDBJ databases">
        <title>Evolution of pathogenesis and genome organization in the Tremellales.</title>
        <authorList>
            <person name="Cuomo C."/>
            <person name="Litvintseva A."/>
            <person name="Heitman J."/>
            <person name="Chen Y."/>
            <person name="Sun S."/>
            <person name="Springer D."/>
            <person name="Dromer F."/>
            <person name="Young S."/>
            <person name="Zeng Q."/>
            <person name="Chapman S."/>
            <person name="Gujja S."/>
            <person name="Saif S."/>
            <person name="Birren B."/>
        </authorList>
    </citation>
    <scope>NUCLEOTIDE SEQUENCE [LARGE SCALE GENOMIC DNA]</scope>
    <source>
        <strain evidence="1 2">CBS 6039</strain>
    </source>
</reference>
<protein>
    <recommendedName>
        <fullName evidence="3">F-box domain-containing protein</fullName>
    </recommendedName>
</protein>
<dbReference type="EMBL" id="AWGJ01000005">
    <property type="protein sequence ID" value="ODN79261.1"/>
    <property type="molecule type" value="Genomic_DNA"/>
</dbReference>
<proteinExistence type="predicted"/>
<keyword evidence="2" id="KW-1185">Reference proteome</keyword>
<gene>
    <name evidence="1" type="ORF">L202_03275</name>
</gene>
<dbReference type="AlphaFoldDB" id="A0A1E3HUU1"/>
<evidence type="ECO:0000313" key="2">
    <source>
        <dbReference type="Proteomes" id="UP000094065"/>
    </source>
</evidence>
<sequence>MPDDSPSAHGGPDAALQRGIQSLPTELLLAIISWLTLSPKIDTLRISRAIYHQSIPHLDLYVHPPKLNRNNVESFYSRSSRWLLHRRDKNSYRMEDMDFGQQLVTVIDGLELDDYINLPPFLSKVFLLQQVDTLVIGDAIALAETDYVVSYHRSFVTWVHGRSFKTPRIKERLEAPLFRKVKDVIVDIGGEGENMSQEKDWGWATMLSLGDVFPKLQNVTLILPTNFDTENLAYTRIVEALRACRLQRLTIHGLPPDSWVTFSQDLGAWAAEVTIVYPS</sequence>
<evidence type="ECO:0008006" key="3">
    <source>
        <dbReference type="Google" id="ProtNLM"/>
    </source>
</evidence>
<evidence type="ECO:0000313" key="1">
    <source>
        <dbReference type="EMBL" id="ODN79261.1"/>
    </source>
</evidence>